<reference evidence="9" key="2">
    <citation type="submission" date="2021-12" db="EMBL/GenBank/DDBJ databases">
        <title>Resequencing data analysis of finger millet.</title>
        <authorList>
            <person name="Hatakeyama M."/>
            <person name="Aluri S."/>
            <person name="Balachadran M.T."/>
            <person name="Sivarajan S.R."/>
            <person name="Poveda L."/>
            <person name="Shimizu-Inatsugi R."/>
            <person name="Schlapbach R."/>
            <person name="Sreeman S.M."/>
            <person name="Shimizu K.K."/>
        </authorList>
    </citation>
    <scope>NUCLEOTIDE SEQUENCE</scope>
</reference>
<protein>
    <submittedName>
        <fullName evidence="9">Uncharacterized protein</fullName>
    </submittedName>
</protein>
<keyword evidence="10" id="KW-1185">Reference proteome</keyword>
<keyword evidence="8" id="KW-0732">Signal</keyword>
<evidence type="ECO:0000256" key="6">
    <source>
        <dbReference type="SAM" id="Coils"/>
    </source>
</evidence>
<feature type="chain" id="PRO_5043842711" evidence="8">
    <location>
        <begin position="27"/>
        <end position="693"/>
    </location>
</feature>
<keyword evidence="2 5" id="KW-0479">Metal-binding</keyword>
<reference evidence="9" key="1">
    <citation type="journal article" date="2018" name="DNA Res.">
        <title>Multiple hybrid de novo genome assembly of finger millet, an orphan allotetraploid crop.</title>
        <authorList>
            <person name="Hatakeyama M."/>
            <person name="Aluri S."/>
            <person name="Balachadran M.T."/>
            <person name="Sivarajan S.R."/>
            <person name="Patrignani A."/>
            <person name="Gruter S."/>
            <person name="Poveda L."/>
            <person name="Shimizu-Inatsugi R."/>
            <person name="Baeten J."/>
            <person name="Francoijs K.J."/>
            <person name="Nataraja K.N."/>
            <person name="Reddy Y.A.N."/>
            <person name="Phadnis S."/>
            <person name="Ravikumar R.L."/>
            <person name="Schlapbach R."/>
            <person name="Sreeman S.M."/>
            <person name="Shimizu K.K."/>
        </authorList>
    </citation>
    <scope>NUCLEOTIDE SEQUENCE</scope>
</reference>
<keyword evidence="6" id="KW-0175">Coiled coil</keyword>
<evidence type="ECO:0000256" key="3">
    <source>
        <dbReference type="ARBA" id="ARBA00023002"/>
    </source>
</evidence>
<dbReference type="GO" id="GO:0016705">
    <property type="term" value="F:oxidoreductase activity, acting on paired donors, with incorporation or reduction of molecular oxygen"/>
    <property type="evidence" value="ECO:0007669"/>
    <property type="project" value="InterPro"/>
</dbReference>
<evidence type="ECO:0000256" key="5">
    <source>
        <dbReference type="PIRSR" id="PIRSR602401-1"/>
    </source>
</evidence>
<keyword evidence="5" id="KW-0349">Heme</keyword>
<dbReference type="PRINTS" id="PR00463">
    <property type="entry name" value="EP450I"/>
</dbReference>
<evidence type="ECO:0000313" key="9">
    <source>
        <dbReference type="EMBL" id="GJN25087.1"/>
    </source>
</evidence>
<keyword evidence="4 5" id="KW-0408">Iron</keyword>
<comment type="cofactor">
    <cofactor evidence="5">
        <name>heme</name>
        <dbReference type="ChEBI" id="CHEBI:30413"/>
    </cofactor>
</comment>
<name>A0AAV5ERP9_ELECO</name>
<evidence type="ECO:0000256" key="7">
    <source>
        <dbReference type="SAM" id="MobiDB-lite"/>
    </source>
</evidence>
<comment type="caution">
    <text evidence="9">The sequence shown here is derived from an EMBL/GenBank/DDBJ whole genome shotgun (WGS) entry which is preliminary data.</text>
</comment>
<keyword evidence="3" id="KW-0560">Oxidoreductase</keyword>
<dbReference type="Pfam" id="PF00067">
    <property type="entry name" value="p450"/>
    <property type="match status" value="2"/>
</dbReference>
<organism evidence="9 10">
    <name type="scientific">Eleusine coracana subsp. coracana</name>
    <dbReference type="NCBI Taxonomy" id="191504"/>
    <lineage>
        <taxon>Eukaryota</taxon>
        <taxon>Viridiplantae</taxon>
        <taxon>Streptophyta</taxon>
        <taxon>Embryophyta</taxon>
        <taxon>Tracheophyta</taxon>
        <taxon>Spermatophyta</taxon>
        <taxon>Magnoliopsida</taxon>
        <taxon>Liliopsida</taxon>
        <taxon>Poales</taxon>
        <taxon>Poaceae</taxon>
        <taxon>PACMAD clade</taxon>
        <taxon>Chloridoideae</taxon>
        <taxon>Cynodonteae</taxon>
        <taxon>Eleusininae</taxon>
        <taxon>Eleusine</taxon>
    </lineage>
</organism>
<dbReference type="CDD" id="cd11064">
    <property type="entry name" value="CYP86A"/>
    <property type="match status" value="1"/>
</dbReference>
<dbReference type="Gene3D" id="1.10.630.10">
    <property type="entry name" value="Cytochrome P450"/>
    <property type="match status" value="1"/>
</dbReference>
<evidence type="ECO:0000256" key="4">
    <source>
        <dbReference type="ARBA" id="ARBA00023004"/>
    </source>
</evidence>
<feature type="region of interest" description="Disordered" evidence="7">
    <location>
        <begin position="659"/>
        <end position="693"/>
    </location>
</feature>
<proteinExistence type="inferred from homology"/>
<dbReference type="PANTHER" id="PTHR24296">
    <property type="entry name" value="CYTOCHROME P450"/>
    <property type="match status" value="1"/>
</dbReference>
<comment type="similarity">
    <text evidence="1">Belongs to the cytochrome P450 family.</text>
</comment>
<dbReference type="EMBL" id="BQKI01000078">
    <property type="protein sequence ID" value="GJN25087.1"/>
    <property type="molecule type" value="Genomic_DNA"/>
</dbReference>
<dbReference type="InterPro" id="IPR002401">
    <property type="entry name" value="Cyt_P450_E_grp-I"/>
</dbReference>
<dbReference type="InterPro" id="IPR036396">
    <property type="entry name" value="Cyt_P450_sf"/>
</dbReference>
<feature type="signal peptide" evidence="8">
    <location>
        <begin position="1"/>
        <end position="26"/>
    </location>
</feature>
<feature type="coiled-coil region" evidence="6">
    <location>
        <begin position="589"/>
        <end position="623"/>
    </location>
</feature>
<evidence type="ECO:0000256" key="2">
    <source>
        <dbReference type="ARBA" id="ARBA00022723"/>
    </source>
</evidence>
<accession>A0AAV5ERP9</accession>
<dbReference type="GO" id="GO:0005506">
    <property type="term" value="F:iron ion binding"/>
    <property type="evidence" value="ECO:0007669"/>
    <property type="project" value="InterPro"/>
</dbReference>
<dbReference type="Gene3D" id="1.10.287.1490">
    <property type="match status" value="1"/>
</dbReference>
<evidence type="ECO:0000256" key="1">
    <source>
        <dbReference type="ARBA" id="ARBA00010617"/>
    </source>
</evidence>
<evidence type="ECO:0000313" key="10">
    <source>
        <dbReference type="Proteomes" id="UP001054889"/>
    </source>
</evidence>
<sequence length="693" mass="76285">MICYMPWWLVPCCLLLFVWLNKQSSSSSSCVHGVNNGPRGYPVIGCLVAFYRNRRRLLDWYTELLAASPTQTIVVDRLGARRTVVTANPANVEHILKSNFGNYPKGKPFTDVLGDLLGTGIFNVDGEMWYAQRKLVSHEFSARALRDLEVAVLEDEARERLVPALRHAEATGEAVDVQDLLRRFAFDVISRVSLGVDPGCLLVDPPDEAAGPRLAAAFDLAAGIIARRGAAPVAAVWKAKRALNLGSEWRLREEIGVIHRAVMDLIHSRKKELQLVNGGKGGGGGRSDLLSRMLQCGYPDEAIRDMVISFIMAGRDTTSSALTWFFWLLTRHRDVEQQVLDEINDAASGCHAAGGQGKMRHAAEGDVLPDGTRVQRGDRVTYFQYGMGRMESIWGPDAADFSVDRWLLRLLPTSAADAVSPFKYPVFQGGPRTCLGKEMAFVQMKFVASSVLRRFELVPVDEGRVPAFLPLMTAHMAGGLNVKMDDGKRMLDPEYLATRVLELEREREALQSMLVARDAQLAEHDAKVAALVGKLHTSELERADLFEQLHDARLIIEDDARGVLQEQLHQRNAQLTAAQGEIYSLHGQVTALLEERSELQAQREEAQDERDVMEGNLNDAHAIIAQQEPLIGQLQAANAQLNAILKNEPPIPLVVIPPDDADLSENGNSGTDFEAPMGPAAMDVESDGDSHAG</sequence>
<feature type="binding site" description="axial binding residue" evidence="5">
    <location>
        <position position="434"/>
    </location>
    <ligand>
        <name>heme</name>
        <dbReference type="ChEBI" id="CHEBI:30413"/>
    </ligand>
    <ligandPart>
        <name>Fe</name>
        <dbReference type="ChEBI" id="CHEBI:18248"/>
    </ligandPart>
</feature>
<dbReference type="AlphaFoldDB" id="A0AAV5ERP9"/>
<dbReference type="PRINTS" id="PR00385">
    <property type="entry name" value="P450"/>
</dbReference>
<evidence type="ECO:0000256" key="8">
    <source>
        <dbReference type="SAM" id="SignalP"/>
    </source>
</evidence>
<dbReference type="GO" id="GO:0020037">
    <property type="term" value="F:heme binding"/>
    <property type="evidence" value="ECO:0007669"/>
    <property type="project" value="InterPro"/>
</dbReference>
<dbReference type="InterPro" id="IPR001128">
    <property type="entry name" value="Cyt_P450"/>
</dbReference>
<dbReference type="SUPFAM" id="SSF48264">
    <property type="entry name" value="Cytochrome P450"/>
    <property type="match status" value="1"/>
</dbReference>
<dbReference type="GO" id="GO:0004497">
    <property type="term" value="F:monooxygenase activity"/>
    <property type="evidence" value="ECO:0007669"/>
    <property type="project" value="InterPro"/>
</dbReference>
<dbReference type="Proteomes" id="UP001054889">
    <property type="component" value="Unassembled WGS sequence"/>
</dbReference>
<gene>
    <name evidence="9" type="primary">gb12874</name>
    <name evidence="9" type="ORF">PR202_gb12874</name>
</gene>